<evidence type="ECO:0000313" key="11">
    <source>
        <dbReference type="Proteomes" id="UP000625316"/>
    </source>
</evidence>
<dbReference type="Pfam" id="PF13231">
    <property type="entry name" value="PMT_2"/>
    <property type="match status" value="1"/>
</dbReference>
<dbReference type="AlphaFoldDB" id="A0A928Z2B5"/>
<evidence type="ECO:0000256" key="7">
    <source>
        <dbReference type="ARBA" id="ARBA00023136"/>
    </source>
</evidence>
<dbReference type="InterPro" id="IPR050297">
    <property type="entry name" value="LipidA_mod_glycosyltrf_83"/>
</dbReference>
<evidence type="ECO:0000256" key="5">
    <source>
        <dbReference type="ARBA" id="ARBA00022692"/>
    </source>
</evidence>
<dbReference type="InterPro" id="IPR038731">
    <property type="entry name" value="RgtA/B/C-like"/>
</dbReference>
<gene>
    <name evidence="10" type="ORF">IQ266_03685</name>
</gene>
<feature type="transmembrane region" description="Helical" evidence="8">
    <location>
        <begin position="360"/>
        <end position="377"/>
    </location>
</feature>
<feature type="transmembrane region" description="Helical" evidence="8">
    <location>
        <begin position="300"/>
        <end position="321"/>
    </location>
</feature>
<feature type="transmembrane region" description="Helical" evidence="8">
    <location>
        <begin position="237"/>
        <end position="256"/>
    </location>
</feature>
<feature type="transmembrane region" description="Helical" evidence="8">
    <location>
        <begin position="330"/>
        <end position="348"/>
    </location>
</feature>
<dbReference type="GO" id="GO:0005886">
    <property type="term" value="C:plasma membrane"/>
    <property type="evidence" value="ECO:0007669"/>
    <property type="project" value="UniProtKB-SubCell"/>
</dbReference>
<feature type="domain" description="Glycosyltransferase RgtA/B/C/D-like" evidence="9">
    <location>
        <begin position="96"/>
        <end position="252"/>
    </location>
</feature>
<comment type="subcellular location">
    <subcellularLocation>
        <location evidence="1">Cell membrane</location>
        <topology evidence="1">Multi-pass membrane protein</topology>
    </subcellularLocation>
</comment>
<evidence type="ECO:0000256" key="8">
    <source>
        <dbReference type="SAM" id="Phobius"/>
    </source>
</evidence>
<dbReference type="EMBL" id="JADEXQ010000008">
    <property type="protein sequence ID" value="MBE9028862.1"/>
    <property type="molecule type" value="Genomic_DNA"/>
</dbReference>
<dbReference type="Proteomes" id="UP000625316">
    <property type="component" value="Unassembled WGS sequence"/>
</dbReference>
<feature type="transmembrane region" description="Helical" evidence="8">
    <location>
        <begin position="169"/>
        <end position="187"/>
    </location>
</feature>
<dbReference type="GO" id="GO:0009103">
    <property type="term" value="P:lipopolysaccharide biosynthetic process"/>
    <property type="evidence" value="ECO:0007669"/>
    <property type="project" value="UniProtKB-ARBA"/>
</dbReference>
<evidence type="ECO:0000259" key="9">
    <source>
        <dbReference type="Pfam" id="PF13231"/>
    </source>
</evidence>
<feature type="transmembrane region" description="Helical" evidence="8">
    <location>
        <begin position="207"/>
        <end position="225"/>
    </location>
</feature>
<keyword evidence="6 8" id="KW-1133">Transmembrane helix</keyword>
<name>A0A928Z2B5_9CYAN</name>
<dbReference type="PANTHER" id="PTHR33908:SF11">
    <property type="entry name" value="MEMBRANE PROTEIN"/>
    <property type="match status" value="1"/>
</dbReference>
<evidence type="ECO:0000256" key="6">
    <source>
        <dbReference type="ARBA" id="ARBA00022989"/>
    </source>
</evidence>
<protein>
    <submittedName>
        <fullName evidence="10">Glycosyltransferase family 39 protein</fullName>
    </submittedName>
</protein>
<keyword evidence="11" id="KW-1185">Reference proteome</keyword>
<evidence type="ECO:0000256" key="2">
    <source>
        <dbReference type="ARBA" id="ARBA00022475"/>
    </source>
</evidence>
<dbReference type="GO" id="GO:0016763">
    <property type="term" value="F:pentosyltransferase activity"/>
    <property type="evidence" value="ECO:0007669"/>
    <property type="project" value="TreeGrafter"/>
</dbReference>
<keyword evidence="4" id="KW-0808">Transferase</keyword>
<evidence type="ECO:0000256" key="4">
    <source>
        <dbReference type="ARBA" id="ARBA00022679"/>
    </source>
</evidence>
<keyword evidence="2" id="KW-1003">Cell membrane</keyword>
<comment type="caution">
    <text evidence="10">The sequence shown here is derived from an EMBL/GenBank/DDBJ whole genome shotgun (WGS) entry which is preliminary data.</text>
</comment>
<evidence type="ECO:0000313" key="10">
    <source>
        <dbReference type="EMBL" id="MBE9028862.1"/>
    </source>
</evidence>
<keyword evidence="3" id="KW-0328">Glycosyltransferase</keyword>
<keyword evidence="5 8" id="KW-0812">Transmembrane</keyword>
<sequence>MPTFVRQRSVIFVVLIASVTIGIVLRFVNLDTMIYWGDEVYSSIRIFGYTTQEIYQTVAHGQPIPATVLQQFQQVGRHHNLGDTIRTLAIEDAHITPLYFLVARLWAMLFGSSISSIRSLSALFGVALLPAVYWLGIELFKQRRIALCSTALVAIAPVQLLYAQEARMYELWVLLIVITGATLLRAIRRPSWRSWGGFSLMLSASLYSHFLAAIPLAGYGLYTVVLHYRNRPILKRFLLSSTIGILSFCPWIWVFLMRQVVEQEDGTQKPFSLIEAVKNWFSLFRRLFIDVNTTVSGSSLIAAIALVVISGFCLAIVDLAIYRLRQETPMAVWLFIGLLIFGLPMSLFGESLHGVLPSRYLLPSYVGLQLAIGYLIGSRLTHNNAVRRWIWSSSLVALVTIGLISCASNVQANTWWNKGFSECNPATAAIINQSPRPLVISDGTGGPFFDHGLSNIISLARLVKPTTQFQVTLEPNYLDLDQGNFSDRFIFTPSDNLRQWLVSQYGKNMSPVLKLTHPYRGSDICLWRLSDAGFALANDAAATNSRRDAVPSHPQSPN</sequence>
<feature type="transmembrane region" description="Helical" evidence="8">
    <location>
        <begin position="9"/>
        <end position="28"/>
    </location>
</feature>
<feature type="transmembrane region" description="Helical" evidence="8">
    <location>
        <begin position="117"/>
        <end position="137"/>
    </location>
</feature>
<keyword evidence="7 8" id="KW-0472">Membrane</keyword>
<evidence type="ECO:0000256" key="3">
    <source>
        <dbReference type="ARBA" id="ARBA00022676"/>
    </source>
</evidence>
<reference evidence="10" key="1">
    <citation type="submission" date="2020-10" db="EMBL/GenBank/DDBJ databases">
        <authorList>
            <person name="Castelo-Branco R."/>
            <person name="Eusebio N."/>
            <person name="Adriana R."/>
            <person name="Vieira A."/>
            <person name="Brugerolle De Fraissinette N."/>
            <person name="Rezende De Castro R."/>
            <person name="Schneider M.P."/>
            <person name="Vasconcelos V."/>
            <person name="Leao P.N."/>
        </authorList>
    </citation>
    <scope>NUCLEOTIDE SEQUENCE</scope>
    <source>
        <strain evidence="10">LEGE 11480</strain>
    </source>
</reference>
<organism evidence="10 11">
    <name type="scientific">Romeriopsis navalis LEGE 11480</name>
    <dbReference type="NCBI Taxonomy" id="2777977"/>
    <lineage>
        <taxon>Bacteria</taxon>
        <taxon>Bacillati</taxon>
        <taxon>Cyanobacteriota</taxon>
        <taxon>Cyanophyceae</taxon>
        <taxon>Leptolyngbyales</taxon>
        <taxon>Leptolyngbyaceae</taxon>
        <taxon>Romeriopsis</taxon>
        <taxon>Romeriopsis navalis</taxon>
    </lineage>
</organism>
<dbReference type="RefSeq" id="WP_264323685.1">
    <property type="nucleotide sequence ID" value="NZ_JADEXQ010000008.1"/>
</dbReference>
<dbReference type="PANTHER" id="PTHR33908">
    <property type="entry name" value="MANNOSYLTRANSFERASE YKCB-RELATED"/>
    <property type="match status" value="1"/>
</dbReference>
<evidence type="ECO:0000256" key="1">
    <source>
        <dbReference type="ARBA" id="ARBA00004651"/>
    </source>
</evidence>
<accession>A0A928Z2B5</accession>
<proteinExistence type="predicted"/>
<feature type="transmembrane region" description="Helical" evidence="8">
    <location>
        <begin position="389"/>
        <end position="410"/>
    </location>
</feature>